<feature type="compositionally biased region" description="Basic and acidic residues" evidence="1">
    <location>
        <begin position="215"/>
        <end position="229"/>
    </location>
</feature>
<dbReference type="Gene3D" id="1.10.167.10">
    <property type="entry name" value="Regulator of G-protein Signalling 4, domain 2"/>
    <property type="match status" value="1"/>
</dbReference>
<dbReference type="SUPFAM" id="SSF48097">
    <property type="entry name" value="Regulator of G-protein signaling, RGS"/>
    <property type="match status" value="1"/>
</dbReference>
<dbReference type="Proteomes" id="UP001172684">
    <property type="component" value="Unassembled WGS sequence"/>
</dbReference>
<reference evidence="3" key="1">
    <citation type="submission" date="2022-10" db="EMBL/GenBank/DDBJ databases">
        <title>Culturing micro-colonial fungi from biological soil crusts in the Mojave desert and describing Neophaeococcomyces mojavensis, and introducing the new genera and species Taxawa tesnikishii.</title>
        <authorList>
            <person name="Kurbessoian T."/>
            <person name="Stajich J.E."/>
        </authorList>
    </citation>
    <scope>NUCLEOTIDE SEQUENCE</scope>
    <source>
        <strain evidence="3">TK_1</strain>
    </source>
</reference>
<organism evidence="3 4">
    <name type="scientific">Coniosporium apollinis</name>
    <dbReference type="NCBI Taxonomy" id="61459"/>
    <lineage>
        <taxon>Eukaryota</taxon>
        <taxon>Fungi</taxon>
        <taxon>Dikarya</taxon>
        <taxon>Ascomycota</taxon>
        <taxon>Pezizomycotina</taxon>
        <taxon>Dothideomycetes</taxon>
        <taxon>Dothideomycetes incertae sedis</taxon>
        <taxon>Coniosporium</taxon>
    </lineage>
</organism>
<keyword evidence="4" id="KW-1185">Reference proteome</keyword>
<dbReference type="EMBL" id="JAPDRL010000032">
    <property type="protein sequence ID" value="KAJ9665094.1"/>
    <property type="molecule type" value="Genomic_DNA"/>
</dbReference>
<feature type="region of interest" description="Disordered" evidence="1">
    <location>
        <begin position="276"/>
        <end position="403"/>
    </location>
</feature>
<dbReference type="PANTHER" id="PTHR10845">
    <property type="entry name" value="REGULATOR OF G PROTEIN SIGNALING"/>
    <property type="match status" value="1"/>
</dbReference>
<dbReference type="SMART" id="SM00315">
    <property type="entry name" value="RGS"/>
    <property type="match status" value="1"/>
</dbReference>
<gene>
    <name evidence="3" type="ORF">H2201_004754</name>
</gene>
<feature type="region of interest" description="Disordered" evidence="1">
    <location>
        <begin position="1"/>
        <end position="26"/>
    </location>
</feature>
<dbReference type="Pfam" id="PF00615">
    <property type="entry name" value="RGS"/>
    <property type="match status" value="1"/>
</dbReference>
<name>A0ABQ9NRP5_9PEZI</name>
<feature type="compositionally biased region" description="Low complexity" evidence="1">
    <location>
        <begin position="290"/>
        <end position="308"/>
    </location>
</feature>
<sequence>MPSRTSGSGVLTLQTQSTTSSPRRSAYYDDFDKKSVMSANYIPSRPLTVAIPRNIAQGPYCPRRPNLSEILANTAPPPWTLSAFMAYLSQNHCLETLEFTMDASRYRKHYNKMANRTPGVPISPTSEECVYVKMLWQRLLEAYIAPNGPREVNIPGDIRDRILALADSPVPPGPSALEPAVQKVHELMEESVLGPFLNSVSAQSAHPGTFNTSAEDLRAQTRSYDDTSIYRRSRKGSPPPHSMSVDSPASASVAFNRVSAPSSISTTFGGISRGFGGHHNRFSTQHSNRTSAVTPVSANSSNSTNVASDAGMTDSNSALSSPTMSNLSDPMTPPTTPPMSDYGYGGAGPPVGGTPSPRSSRHEGGMGGMGGMGNSWKRVSSKLGWKKKSVGGLREEEVEGAMF</sequence>
<evidence type="ECO:0000313" key="3">
    <source>
        <dbReference type="EMBL" id="KAJ9665094.1"/>
    </source>
</evidence>
<dbReference type="PROSITE" id="PS50132">
    <property type="entry name" value="RGS"/>
    <property type="match status" value="1"/>
</dbReference>
<dbReference type="PANTHER" id="PTHR10845:SF267">
    <property type="entry name" value="REGULATOR OF G PROTEIN SIGNALING DOMAIN PROTEIN (AFU_ORTHOLOGUE AFUA_6G06860)"/>
    <property type="match status" value="1"/>
</dbReference>
<accession>A0ABQ9NRP5</accession>
<dbReference type="CDD" id="cd07440">
    <property type="entry name" value="RGS"/>
    <property type="match status" value="1"/>
</dbReference>
<feature type="domain" description="RGS" evidence="2">
    <location>
        <begin position="84"/>
        <end position="199"/>
    </location>
</feature>
<proteinExistence type="predicted"/>
<feature type="region of interest" description="Disordered" evidence="1">
    <location>
        <begin position="207"/>
        <end position="248"/>
    </location>
</feature>
<protein>
    <recommendedName>
        <fullName evidence="2">RGS domain-containing protein</fullName>
    </recommendedName>
</protein>
<comment type="caution">
    <text evidence="3">The sequence shown here is derived from an EMBL/GenBank/DDBJ whole genome shotgun (WGS) entry which is preliminary data.</text>
</comment>
<evidence type="ECO:0000313" key="4">
    <source>
        <dbReference type="Proteomes" id="UP001172684"/>
    </source>
</evidence>
<feature type="compositionally biased region" description="Low complexity" evidence="1">
    <location>
        <begin position="11"/>
        <end position="21"/>
    </location>
</feature>
<dbReference type="InterPro" id="IPR044926">
    <property type="entry name" value="RGS_subdomain_2"/>
</dbReference>
<feature type="compositionally biased region" description="Polar residues" evidence="1">
    <location>
        <begin position="313"/>
        <end position="329"/>
    </location>
</feature>
<dbReference type="InterPro" id="IPR016137">
    <property type="entry name" value="RGS"/>
</dbReference>
<evidence type="ECO:0000256" key="1">
    <source>
        <dbReference type="SAM" id="MobiDB-lite"/>
    </source>
</evidence>
<evidence type="ECO:0000259" key="2">
    <source>
        <dbReference type="PROSITE" id="PS50132"/>
    </source>
</evidence>
<dbReference type="InterPro" id="IPR036305">
    <property type="entry name" value="RGS_sf"/>
</dbReference>